<dbReference type="GO" id="GO:0006427">
    <property type="term" value="P:histidyl-tRNA aminoacylation"/>
    <property type="evidence" value="ECO:0007669"/>
    <property type="project" value="UniProtKB-UniRule"/>
</dbReference>
<dbReference type="SUPFAM" id="SSF52954">
    <property type="entry name" value="Class II aaRS ABD-related"/>
    <property type="match status" value="1"/>
</dbReference>
<dbReference type="InterPro" id="IPR004516">
    <property type="entry name" value="HisRS/HisZ"/>
</dbReference>
<feature type="binding site" evidence="6">
    <location>
        <position position="129"/>
    </location>
    <ligand>
        <name>L-histidine</name>
        <dbReference type="ChEBI" id="CHEBI:57595"/>
    </ligand>
</feature>
<keyword evidence="5 9" id="KW-0436">Ligase</keyword>
<evidence type="ECO:0000256" key="6">
    <source>
        <dbReference type="PIRSR" id="PIRSR001549-1"/>
    </source>
</evidence>
<dbReference type="GO" id="GO:0004821">
    <property type="term" value="F:histidine-tRNA ligase activity"/>
    <property type="evidence" value="ECO:0007669"/>
    <property type="project" value="UniProtKB-UniRule"/>
</dbReference>
<comment type="subunit">
    <text evidence="5">Homodimer.</text>
</comment>
<dbReference type="EC" id="6.1.1.21" evidence="5"/>
<feature type="binding site" evidence="6">
    <location>
        <position position="147"/>
    </location>
    <ligand>
        <name>L-histidine</name>
        <dbReference type="ChEBI" id="CHEBI:57595"/>
    </ligand>
</feature>
<dbReference type="AlphaFoldDB" id="A0A2J0JHT9"/>
<dbReference type="Gene3D" id="3.30.930.10">
    <property type="entry name" value="Bira Bifunctional Protein, Domain 2"/>
    <property type="match status" value="1"/>
</dbReference>
<dbReference type="HAMAP" id="MF_00127">
    <property type="entry name" value="His_tRNA_synth"/>
    <property type="match status" value="1"/>
</dbReference>
<dbReference type="Gene3D" id="3.40.50.800">
    <property type="entry name" value="Anticodon-binding domain"/>
    <property type="match status" value="1"/>
</dbReference>
<reference evidence="10" key="1">
    <citation type="submission" date="2017-09" db="EMBL/GenBank/DDBJ databases">
        <title>Depth-based differentiation of microbial function through sediment-hosted aquifers and enrichment of novel symbionts in the deep terrestrial subsurface.</title>
        <authorList>
            <person name="Probst A.J."/>
            <person name="Ladd B."/>
            <person name="Jarett J.K."/>
            <person name="Geller-Mcgrath D.E."/>
            <person name="Sieber C.M.K."/>
            <person name="Emerson J.B."/>
            <person name="Anantharaman K."/>
            <person name="Thomas B.C."/>
            <person name="Malmstrom R."/>
            <person name="Stieglmeier M."/>
            <person name="Klingl A."/>
            <person name="Woyke T."/>
            <person name="Ryan C.M."/>
            <person name="Banfield J.F."/>
        </authorList>
    </citation>
    <scope>NUCLEOTIDE SEQUENCE [LARGE SCALE GENOMIC DNA]</scope>
</reference>
<evidence type="ECO:0000256" key="4">
    <source>
        <dbReference type="ARBA" id="ARBA00047639"/>
    </source>
</evidence>
<comment type="caution">
    <text evidence="9">The sequence shown here is derived from an EMBL/GenBank/DDBJ whole genome shotgun (WGS) entry which is preliminary data.</text>
</comment>
<proteinExistence type="inferred from homology"/>
<feature type="binding site" evidence="6">
    <location>
        <begin position="278"/>
        <end position="279"/>
    </location>
    <ligand>
        <name>L-histidine</name>
        <dbReference type="ChEBI" id="CHEBI:57595"/>
    </ligand>
</feature>
<comment type="similarity">
    <text evidence="1 5">Belongs to the class-II aminoacyl-tRNA synthetase family.</text>
</comment>
<dbReference type="Pfam" id="PF13393">
    <property type="entry name" value="tRNA-synt_His"/>
    <property type="match status" value="1"/>
</dbReference>
<dbReference type="InterPro" id="IPR006195">
    <property type="entry name" value="aa-tRNA-synth_II"/>
</dbReference>
<accession>A0A2J0JHT9</accession>
<organism evidence="9 10">
    <name type="scientific">Candidatus Nomurabacteria bacterium CG10_big_fil_rev_8_21_14_0_10_03_31_7</name>
    <dbReference type="NCBI Taxonomy" id="1974730"/>
    <lineage>
        <taxon>Bacteria</taxon>
        <taxon>Candidatus Nomuraibacteriota</taxon>
    </lineage>
</organism>
<evidence type="ECO:0000313" key="10">
    <source>
        <dbReference type="Proteomes" id="UP000228613"/>
    </source>
</evidence>
<dbReference type="InterPro" id="IPR045864">
    <property type="entry name" value="aa-tRNA-synth_II/BPL/LPL"/>
</dbReference>
<evidence type="ECO:0000256" key="1">
    <source>
        <dbReference type="ARBA" id="ARBA00008226"/>
    </source>
</evidence>
<gene>
    <name evidence="5" type="primary">hisS</name>
    <name evidence="9" type="ORF">COU48_02840</name>
</gene>
<dbReference type="CDD" id="cd00773">
    <property type="entry name" value="HisRS-like_core"/>
    <property type="match status" value="1"/>
</dbReference>
<feature type="compositionally biased region" description="Polar residues" evidence="7">
    <location>
        <begin position="1"/>
        <end position="22"/>
    </location>
</feature>
<evidence type="ECO:0000256" key="5">
    <source>
        <dbReference type="HAMAP-Rule" id="MF_00127"/>
    </source>
</evidence>
<dbReference type="GO" id="GO:0005524">
    <property type="term" value="F:ATP binding"/>
    <property type="evidence" value="ECO:0007669"/>
    <property type="project" value="UniProtKB-UniRule"/>
</dbReference>
<dbReference type="PANTHER" id="PTHR43707:SF1">
    <property type="entry name" value="HISTIDINE--TRNA LIGASE, MITOCHONDRIAL-RELATED"/>
    <property type="match status" value="1"/>
</dbReference>
<dbReference type="Pfam" id="PF03129">
    <property type="entry name" value="HGTP_anticodon"/>
    <property type="match status" value="1"/>
</dbReference>
<sequence>MKKAKQSITPKSSKSKTRNISSPKGMRDIVNEEYYNFQGFFEKAQEVAVYYGFKPIETPMLEHIETFTSGIGKGTDIIDKEMYTLKTKGGDHLALRPEQTASLMRSYIEKGMQNMPQPVMFYQYGPVFRHDNPQRGRYRQFWQFDLDSLGSDKSIIDALVIKVGMSILEEAGANNLSVDINSIGDKECRHVYLKELTSYYRKHINNLAHVDRERLRTNPLRILDSKEEKTKEINENAPDAISFLCASCKKHFKEVLEYLEEMNIPYNINKNLVRGLSYYTRTVFEIIEQDDGGEGTPLTIAGGGRYDYLARQIGNKKDVPAVGFSIGVDRIIASPWYKKLSPRIMKKPKIYFIQLGSEAKLKSLNIIEILRKAHVPIAQSLSKDSLGSQLAIAEKLNVPYALIFGVKEALDDSVIVRDMSNRSQETVKLSKLLDYLKEIK</sequence>
<comment type="subcellular location">
    <subcellularLocation>
        <location evidence="5">Cytoplasm</location>
    </subcellularLocation>
</comment>
<evidence type="ECO:0000259" key="8">
    <source>
        <dbReference type="PROSITE" id="PS50862"/>
    </source>
</evidence>
<keyword evidence="2 5" id="KW-0547">Nucleotide-binding</keyword>
<keyword evidence="5" id="KW-0963">Cytoplasm</keyword>
<dbReference type="PANTHER" id="PTHR43707">
    <property type="entry name" value="HISTIDYL-TRNA SYNTHETASE"/>
    <property type="match status" value="1"/>
</dbReference>
<dbReference type="InterPro" id="IPR041715">
    <property type="entry name" value="HisRS-like_core"/>
</dbReference>
<dbReference type="InterPro" id="IPR036621">
    <property type="entry name" value="Anticodon-bd_dom_sf"/>
</dbReference>
<dbReference type="PROSITE" id="PS50862">
    <property type="entry name" value="AA_TRNA_LIGASE_II"/>
    <property type="match status" value="1"/>
</dbReference>
<dbReference type="Proteomes" id="UP000228613">
    <property type="component" value="Unassembled WGS sequence"/>
</dbReference>
<comment type="catalytic activity">
    <reaction evidence="4 5">
        <text>tRNA(His) + L-histidine + ATP = L-histidyl-tRNA(His) + AMP + diphosphate + H(+)</text>
        <dbReference type="Rhea" id="RHEA:17313"/>
        <dbReference type="Rhea" id="RHEA-COMP:9665"/>
        <dbReference type="Rhea" id="RHEA-COMP:9689"/>
        <dbReference type="ChEBI" id="CHEBI:15378"/>
        <dbReference type="ChEBI" id="CHEBI:30616"/>
        <dbReference type="ChEBI" id="CHEBI:33019"/>
        <dbReference type="ChEBI" id="CHEBI:57595"/>
        <dbReference type="ChEBI" id="CHEBI:78442"/>
        <dbReference type="ChEBI" id="CHEBI:78527"/>
        <dbReference type="ChEBI" id="CHEBI:456215"/>
        <dbReference type="EC" id="6.1.1.21"/>
    </reaction>
</comment>
<dbReference type="InterPro" id="IPR004154">
    <property type="entry name" value="Anticodon-bd"/>
</dbReference>
<dbReference type="GO" id="GO:0005737">
    <property type="term" value="C:cytoplasm"/>
    <property type="evidence" value="ECO:0007669"/>
    <property type="project" value="UniProtKB-SubCell"/>
</dbReference>
<name>A0A2J0JHT9_9BACT</name>
<dbReference type="InterPro" id="IPR015807">
    <property type="entry name" value="His-tRNA-ligase"/>
</dbReference>
<evidence type="ECO:0000256" key="2">
    <source>
        <dbReference type="ARBA" id="ARBA00022741"/>
    </source>
</evidence>
<keyword evidence="5" id="KW-0648">Protein biosynthesis</keyword>
<feature type="binding site" evidence="6">
    <location>
        <begin position="98"/>
        <end position="100"/>
    </location>
    <ligand>
        <name>L-histidine</name>
        <dbReference type="ChEBI" id="CHEBI:57595"/>
    </ligand>
</feature>
<evidence type="ECO:0000313" key="9">
    <source>
        <dbReference type="EMBL" id="PIR68671.1"/>
    </source>
</evidence>
<dbReference type="NCBIfam" id="TIGR00442">
    <property type="entry name" value="hisS"/>
    <property type="match status" value="1"/>
</dbReference>
<feature type="binding site" evidence="6">
    <location>
        <position position="274"/>
    </location>
    <ligand>
        <name>L-histidine</name>
        <dbReference type="ChEBI" id="CHEBI:57595"/>
    </ligand>
</feature>
<feature type="region of interest" description="Disordered" evidence="7">
    <location>
        <begin position="1"/>
        <end position="23"/>
    </location>
</feature>
<evidence type="ECO:0000256" key="3">
    <source>
        <dbReference type="ARBA" id="ARBA00023146"/>
    </source>
</evidence>
<protein>
    <recommendedName>
        <fullName evidence="5">Histidine--tRNA ligase</fullName>
        <ecNumber evidence="5">6.1.1.21</ecNumber>
    </recommendedName>
    <alternativeName>
        <fullName evidence="5">Histidyl-tRNA synthetase</fullName>
        <shortName evidence="5">HisRS</shortName>
    </alternativeName>
</protein>
<feature type="domain" description="Aminoacyl-transfer RNA synthetases class-II family profile" evidence="8">
    <location>
        <begin position="40"/>
        <end position="332"/>
    </location>
</feature>
<dbReference type="SUPFAM" id="SSF55681">
    <property type="entry name" value="Class II aaRS and biotin synthetases"/>
    <property type="match status" value="1"/>
</dbReference>
<dbReference type="PIRSF" id="PIRSF001549">
    <property type="entry name" value="His-tRNA_synth"/>
    <property type="match status" value="1"/>
</dbReference>
<keyword evidence="5" id="KW-0067">ATP-binding</keyword>
<evidence type="ECO:0000256" key="7">
    <source>
        <dbReference type="SAM" id="MobiDB-lite"/>
    </source>
</evidence>
<dbReference type="EMBL" id="PFCP01000065">
    <property type="protein sequence ID" value="PIR68671.1"/>
    <property type="molecule type" value="Genomic_DNA"/>
</dbReference>
<feature type="binding site" evidence="6">
    <location>
        <position position="143"/>
    </location>
    <ligand>
        <name>L-histidine</name>
        <dbReference type="ChEBI" id="CHEBI:57595"/>
    </ligand>
</feature>
<keyword evidence="3 5" id="KW-0030">Aminoacyl-tRNA synthetase</keyword>